<name>A0A1J1ECT2_9FLAO</name>
<dbReference type="AlphaFoldDB" id="A0A1J1ECT2"/>
<feature type="transmembrane region" description="Helical" evidence="1">
    <location>
        <begin position="121"/>
        <end position="147"/>
    </location>
</feature>
<dbReference type="InterPro" id="IPR003675">
    <property type="entry name" value="Rce1/LyrA-like_dom"/>
</dbReference>
<dbReference type="RefSeq" id="WP_096686998.1">
    <property type="nucleotide sequence ID" value="NZ_AP014564.1"/>
</dbReference>
<gene>
    <name evidence="3" type="ORF">JBKA6_1299</name>
</gene>
<organism evidence="3 4">
    <name type="scientific">Ichthyobacterium seriolicida</name>
    <dbReference type="NCBI Taxonomy" id="242600"/>
    <lineage>
        <taxon>Bacteria</taxon>
        <taxon>Pseudomonadati</taxon>
        <taxon>Bacteroidota</taxon>
        <taxon>Flavobacteriia</taxon>
        <taxon>Flavobacteriales</taxon>
        <taxon>Ichthyobacteriaceae</taxon>
        <taxon>Ichthyobacterium</taxon>
    </lineage>
</organism>
<evidence type="ECO:0000313" key="3">
    <source>
        <dbReference type="EMBL" id="BAV95312.1"/>
    </source>
</evidence>
<reference evidence="3 4" key="1">
    <citation type="submission" date="2014-03" db="EMBL/GenBank/DDBJ databases">
        <title>complete genome sequence of Flavobacteriaceae bacterium JBKA-6.</title>
        <authorList>
            <person name="Takano T."/>
            <person name="Nakamura Y."/>
            <person name="Takuma S."/>
            <person name="Yasuike M."/>
            <person name="Matsuyama T."/>
            <person name="Sakai T."/>
            <person name="Fujiwara A."/>
            <person name="Kimoto K."/>
            <person name="Fukuda Y."/>
            <person name="Kondo H."/>
            <person name="Hirono I."/>
            <person name="Nakayasu C."/>
        </authorList>
    </citation>
    <scope>NUCLEOTIDE SEQUENCE [LARGE SCALE GENOMIC DNA]</scope>
    <source>
        <strain evidence="3 4">JBKA-6</strain>
    </source>
</reference>
<evidence type="ECO:0000313" key="4">
    <source>
        <dbReference type="Proteomes" id="UP000243197"/>
    </source>
</evidence>
<dbReference type="Pfam" id="PF02517">
    <property type="entry name" value="Rce1-like"/>
    <property type="match status" value="1"/>
</dbReference>
<dbReference type="EMBL" id="AP014564">
    <property type="protein sequence ID" value="BAV95312.1"/>
    <property type="molecule type" value="Genomic_DNA"/>
</dbReference>
<feature type="transmembrane region" description="Helical" evidence="1">
    <location>
        <begin position="12"/>
        <end position="34"/>
    </location>
</feature>
<keyword evidence="4" id="KW-1185">Reference proteome</keyword>
<feature type="transmembrane region" description="Helical" evidence="1">
    <location>
        <begin position="54"/>
        <end position="75"/>
    </location>
</feature>
<sequence>MKEMYRAILKFVALDFNIKSYLYFLIFMSVTIYLNYRFDFDNSVIMVQPQHIRIVYYFALYSFAYYGILIPKMYLTGKEHKLKRSYFWIKSIFFLVIMSIALGSTFVSFFPRLENHVQNHFIRSLAINIEEFIFYAICFGLFSIIFYKKRWEAYYGLNIKNVNILPYVWMLAIMFPIILLGSIQEDFLNYYPTFRVNTDDGSLGISKTVAFSLYEMCYSISFISTEFMFRGVLVIGLSRALGRDAILPMTATYAFIHFGKPELETISSIFGGYILGILALKSKNILGGCLVHIGIALMMDTFTFIQKW</sequence>
<feature type="transmembrane region" description="Helical" evidence="1">
    <location>
        <begin position="285"/>
        <end position="305"/>
    </location>
</feature>
<feature type="transmembrane region" description="Helical" evidence="1">
    <location>
        <begin position="263"/>
        <end position="279"/>
    </location>
</feature>
<keyword evidence="1" id="KW-0472">Membrane</keyword>
<dbReference type="KEGG" id="ise:JBKA6_1299"/>
<evidence type="ECO:0000259" key="2">
    <source>
        <dbReference type="Pfam" id="PF02517"/>
    </source>
</evidence>
<keyword evidence="3" id="KW-0378">Hydrolase</keyword>
<dbReference type="OrthoDB" id="5525190at2"/>
<keyword evidence="1" id="KW-0812">Transmembrane</keyword>
<feature type="domain" description="CAAX prenyl protease 2/Lysostaphin resistance protein A-like" evidence="2">
    <location>
        <begin position="222"/>
        <end position="297"/>
    </location>
</feature>
<keyword evidence="1" id="KW-1133">Transmembrane helix</keyword>
<dbReference type="GO" id="GO:0004175">
    <property type="term" value="F:endopeptidase activity"/>
    <property type="evidence" value="ECO:0007669"/>
    <property type="project" value="UniProtKB-ARBA"/>
</dbReference>
<proteinExistence type="predicted"/>
<feature type="transmembrane region" description="Helical" evidence="1">
    <location>
        <begin position="167"/>
        <end position="184"/>
    </location>
</feature>
<accession>A0A1J1ECT2</accession>
<keyword evidence="3" id="KW-0645">Protease</keyword>
<dbReference type="GO" id="GO:0080120">
    <property type="term" value="P:CAAX-box protein maturation"/>
    <property type="evidence" value="ECO:0007669"/>
    <property type="project" value="UniProtKB-ARBA"/>
</dbReference>
<feature type="transmembrane region" description="Helical" evidence="1">
    <location>
        <begin position="87"/>
        <end position="109"/>
    </location>
</feature>
<protein>
    <submittedName>
        <fullName evidence="3">CAAX amino terminal protease family</fullName>
    </submittedName>
</protein>
<dbReference type="GO" id="GO:0006508">
    <property type="term" value="P:proteolysis"/>
    <property type="evidence" value="ECO:0007669"/>
    <property type="project" value="UniProtKB-KW"/>
</dbReference>
<dbReference type="Proteomes" id="UP000243197">
    <property type="component" value="Chromosome"/>
</dbReference>
<evidence type="ECO:0000256" key="1">
    <source>
        <dbReference type="SAM" id="Phobius"/>
    </source>
</evidence>